<organism evidence="1">
    <name type="scientific">Tuwongella immobilis</name>
    <dbReference type="NCBI Taxonomy" id="692036"/>
    <lineage>
        <taxon>Bacteria</taxon>
        <taxon>Pseudomonadati</taxon>
        <taxon>Planctomycetota</taxon>
        <taxon>Planctomycetia</taxon>
        <taxon>Gemmatales</taxon>
        <taxon>Gemmataceae</taxon>
        <taxon>Tuwongella</taxon>
    </lineage>
</organism>
<evidence type="ECO:0000313" key="2">
    <source>
        <dbReference type="Proteomes" id="UP000464378"/>
    </source>
</evidence>
<accession>A0A6C2YQ42</accession>
<reference evidence="1" key="1">
    <citation type="submission" date="2019-04" db="EMBL/GenBank/DDBJ databases">
        <authorList>
            <consortium name="Science for Life Laboratories"/>
        </authorList>
    </citation>
    <scope>NUCLEOTIDE SEQUENCE</scope>
    <source>
        <strain evidence="1">MBLW1</strain>
    </source>
</reference>
<keyword evidence="2" id="KW-1185">Reference proteome</keyword>
<gene>
    <name evidence="1" type="ORF">GMBLW1_05290</name>
</gene>
<evidence type="ECO:0000313" key="1">
    <source>
        <dbReference type="EMBL" id="VIP03431.1"/>
    </source>
</evidence>
<dbReference type="KEGG" id="tim:GMBLW1_05290"/>
<dbReference type="EMBL" id="LR593887">
    <property type="protein sequence ID" value="VTS04234.1"/>
    <property type="molecule type" value="Genomic_DNA"/>
</dbReference>
<dbReference type="Proteomes" id="UP000464378">
    <property type="component" value="Chromosome"/>
</dbReference>
<name>A0A6C2YQ42_9BACT</name>
<sequence>MIDRWNESDKVLEKILFLPEKIRLEGEIEIQFS</sequence>
<protein>
    <submittedName>
        <fullName evidence="1">Uncharacterized protein</fullName>
    </submittedName>
</protein>
<proteinExistence type="predicted"/>
<dbReference type="EMBL" id="LR586016">
    <property type="protein sequence ID" value="VIP03431.1"/>
    <property type="molecule type" value="Genomic_DNA"/>
</dbReference>
<dbReference type="InParanoid" id="A0A6C2YQ42"/>
<dbReference type="AlphaFoldDB" id="A0A6C2YQ42"/>